<dbReference type="PANTHER" id="PTHR10655">
    <property type="entry name" value="LYSOPHOSPHOLIPASE-RELATED"/>
    <property type="match status" value="1"/>
</dbReference>
<dbReference type="Gene3D" id="3.40.50.1820">
    <property type="entry name" value="alpha/beta hydrolase"/>
    <property type="match status" value="1"/>
</dbReference>
<proteinExistence type="inferred from homology"/>
<evidence type="ECO:0000256" key="2">
    <source>
        <dbReference type="ARBA" id="ARBA00022801"/>
    </source>
</evidence>
<dbReference type="GO" id="GO:0016787">
    <property type="term" value="F:hydrolase activity"/>
    <property type="evidence" value="ECO:0007669"/>
    <property type="project" value="UniProtKB-KW"/>
</dbReference>
<organism evidence="4">
    <name type="scientific">marine metagenome</name>
    <dbReference type="NCBI Taxonomy" id="408172"/>
    <lineage>
        <taxon>unclassified sequences</taxon>
        <taxon>metagenomes</taxon>
        <taxon>ecological metagenomes</taxon>
    </lineage>
</organism>
<dbReference type="InterPro" id="IPR050565">
    <property type="entry name" value="LYPA1-2/EST-like"/>
</dbReference>
<dbReference type="AlphaFoldDB" id="A0A381TNC2"/>
<dbReference type="SUPFAM" id="SSF53474">
    <property type="entry name" value="alpha/beta-Hydrolases"/>
    <property type="match status" value="1"/>
</dbReference>
<feature type="domain" description="Phospholipase/carboxylesterase/thioesterase" evidence="3">
    <location>
        <begin position="6"/>
        <end position="173"/>
    </location>
</feature>
<dbReference type="PANTHER" id="PTHR10655:SF17">
    <property type="entry name" value="LYSOPHOSPHOLIPASE-LIKE PROTEIN 1"/>
    <property type="match status" value="1"/>
</dbReference>
<evidence type="ECO:0000313" key="4">
    <source>
        <dbReference type="EMBL" id="SVA17555.1"/>
    </source>
</evidence>
<gene>
    <name evidence="4" type="ORF">METZ01_LOCUS70409</name>
</gene>
<dbReference type="InterPro" id="IPR029058">
    <property type="entry name" value="AB_hydrolase_fold"/>
</dbReference>
<sequence>MESIAISVKASTAKWLMPRAPYEADTGEGYTWFSGSDETGWKYEKTLEMMPELIAKVSSDGFENQHIFFVGFSMGAGLALLTAGRLPFQVGGVVAISGFIKNRELFTSKMTEQSLGTPILIMHGNHDKLVSPQKAEETVDFLTNLGYRVCYQSYDVGHKIPKKAMPIIKSFIENEEFEEIKCFTG</sequence>
<name>A0A381TNC2_9ZZZZ</name>
<dbReference type="InterPro" id="IPR003140">
    <property type="entry name" value="PLipase/COase/thioEstase"/>
</dbReference>
<accession>A0A381TNC2</accession>
<dbReference type="EMBL" id="UINC01004885">
    <property type="protein sequence ID" value="SVA17555.1"/>
    <property type="molecule type" value="Genomic_DNA"/>
</dbReference>
<comment type="similarity">
    <text evidence="1">Belongs to the AB hydrolase superfamily. AB hydrolase 2 family.</text>
</comment>
<reference evidence="4" key="1">
    <citation type="submission" date="2018-05" db="EMBL/GenBank/DDBJ databases">
        <authorList>
            <person name="Lanie J.A."/>
            <person name="Ng W.-L."/>
            <person name="Kazmierczak K.M."/>
            <person name="Andrzejewski T.M."/>
            <person name="Davidsen T.M."/>
            <person name="Wayne K.J."/>
            <person name="Tettelin H."/>
            <person name="Glass J.I."/>
            <person name="Rusch D."/>
            <person name="Podicherti R."/>
            <person name="Tsui H.-C.T."/>
            <person name="Winkler M.E."/>
        </authorList>
    </citation>
    <scope>NUCLEOTIDE SEQUENCE</scope>
</reference>
<protein>
    <recommendedName>
        <fullName evidence="3">Phospholipase/carboxylesterase/thioesterase domain-containing protein</fullName>
    </recommendedName>
</protein>
<evidence type="ECO:0000259" key="3">
    <source>
        <dbReference type="Pfam" id="PF02230"/>
    </source>
</evidence>
<dbReference type="Pfam" id="PF02230">
    <property type="entry name" value="Abhydrolase_2"/>
    <property type="match status" value="1"/>
</dbReference>
<keyword evidence="2" id="KW-0378">Hydrolase</keyword>
<evidence type="ECO:0000256" key="1">
    <source>
        <dbReference type="ARBA" id="ARBA00006499"/>
    </source>
</evidence>